<organism evidence="1 2">
    <name type="scientific">Rhizobium wenxiniae</name>
    <dbReference type="NCBI Taxonomy" id="1737357"/>
    <lineage>
        <taxon>Bacteria</taxon>
        <taxon>Pseudomonadati</taxon>
        <taxon>Pseudomonadota</taxon>
        <taxon>Alphaproteobacteria</taxon>
        <taxon>Hyphomicrobiales</taxon>
        <taxon>Rhizobiaceae</taxon>
        <taxon>Rhizobium/Agrobacterium group</taxon>
        <taxon>Rhizobium</taxon>
    </lineage>
</organism>
<dbReference type="RefSeq" id="WP_183990076.1">
    <property type="nucleotide sequence ID" value="NZ_BMHW01000001.1"/>
</dbReference>
<dbReference type="Proteomes" id="UP000547879">
    <property type="component" value="Unassembled WGS sequence"/>
</dbReference>
<name>A0A7W9Y492_9HYPH</name>
<protein>
    <submittedName>
        <fullName evidence="1">Uncharacterized protein</fullName>
    </submittedName>
</protein>
<evidence type="ECO:0000313" key="1">
    <source>
        <dbReference type="EMBL" id="MBB6161198.1"/>
    </source>
</evidence>
<dbReference type="Gene3D" id="3.20.20.105">
    <property type="entry name" value="Queuine tRNA-ribosyltransferase-like"/>
    <property type="match status" value="1"/>
</dbReference>
<keyword evidence="2" id="KW-1185">Reference proteome</keyword>
<sequence length="460" mass="51833">MARLLSNHAIYTPAISTAYARYGHGESFKRDYTFEEKQLHFLNPKTMDGLFHYPCCLYSAGQAAKTKAEGKKTTFVSKSVRNEEETLVIGDSGGYQIQQGTIKFDGDNTCDRILKWLEAHADYSMTLDFPTGGISSGKMEPHLKRLVADGHNIEAMTAQNGQALLFNAALHQSLLNLDYFVKHRTIGKTKFLNVIQGRNEAESKIWYDGVKGYDLEGWAFAGVHQKKFSMVLNRLLDMWSDGYLQKAEWIHFLGVSTFPAAYLFTTVLRCIRQVNPSIGISFDTSNAFTLAVNGLFYASARQDKHVSSAQHYQLPEVAPDNEDITLNELCSRLSSADVVPKDQLTPWNNIFKLPANTHIGERVRMSDLLMLRKTGKGRKMTPDGITFLMNHNAEFLLRCFRRLNTNIDNSAHQDFIPTSAYVAKSCIEQVLNEALIVKNVHSARAMIQRMEPMLDVLAVK</sequence>
<dbReference type="InterPro" id="IPR036511">
    <property type="entry name" value="TGT-like_sf"/>
</dbReference>
<comment type="caution">
    <text evidence="1">The sequence shown here is derived from an EMBL/GenBank/DDBJ whole genome shotgun (WGS) entry which is preliminary data.</text>
</comment>
<proteinExistence type="predicted"/>
<gene>
    <name evidence="1" type="ORF">HNQ72_000995</name>
</gene>
<accession>A0A7W9Y492</accession>
<evidence type="ECO:0000313" key="2">
    <source>
        <dbReference type="Proteomes" id="UP000547879"/>
    </source>
</evidence>
<dbReference type="AlphaFoldDB" id="A0A7W9Y492"/>
<reference evidence="1 2" key="1">
    <citation type="submission" date="2020-08" db="EMBL/GenBank/DDBJ databases">
        <title>Genomic Encyclopedia of Type Strains, Phase IV (KMG-IV): sequencing the most valuable type-strain genomes for metagenomic binning, comparative biology and taxonomic classification.</title>
        <authorList>
            <person name="Goeker M."/>
        </authorList>
    </citation>
    <scope>NUCLEOTIDE SEQUENCE [LARGE SCALE GENOMIC DNA]</scope>
    <source>
        <strain evidence="1 2">DSM 100734</strain>
    </source>
</reference>
<dbReference type="EMBL" id="JACHEG010000001">
    <property type="protein sequence ID" value="MBB6161198.1"/>
    <property type="molecule type" value="Genomic_DNA"/>
</dbReference>
<dbReference type="GO" id="GO:0006400">
    <property type="term" value="P:tRNA modification"/>
    <property type="evidence" value="ECO:0007669"/>
    <property type="project" value="InterPro"/>
</dbReference>